<organism evidence="2 3">
    <name type="scientific">Elysia crispata</name>
    <name type="common">lettuce slug</name>
    <dbReference type="NCBI Taxonomy" id="231223"/>
    <lineage>
        <taxon>Eukaryota</taxon>
        <taxon>Metazoa</taxon>
        <taxon>Spiralia</taxon>
        <taxon>Lophotrochozoa</taxon>
        <taxon>Mollusca</taxon>
        <taxon>Gastropoda</taxon>
        <taxon>Heterobranchia</taxon>
        <taxon>Euthyneura</taxon>
        <taxon>Panpulmonata</taxon>
        <taxon>Sacoglossa</taxon>
        <taxon>Placobranchoidea</taxon>
        <taxon>Plakobranchidae</taxon>
        <taxon>Elysia</taxon>
    </lineage>
</organism>
<sequence>MPQVHPSQVWMVLTRRTREKLLGHSGFLVSQNIENKHARHRVALTRQDAVHIFRHVMSARLSCLACVFANLSVAETTTSQHLSLAHFAHSRDSTHSPGHQLEKFTQTQR</sequence>
<keyword evidence="3" id="KW-1185">Reference proteome</keyword>
<accession>A0AAE1ADF3</accession>
<dbReference type="EMBL" id="JAWDGP010002177">
    <property type="protein sequence ID" value="KAK3785021.1"/>
    <property type="molecule type" value="Genomic_DNA"/>
</dbReference>
<comment type="caution">
    <text evidence="2">The sequence shown here is derived from an EMBL/GenBank/DDBJ whole genome shotgun (WGS) entry which is preliminary data.</text>
</comment>
<gene>
    <name evidence="2" type="ORF">RRG08_037973</name>
</gene>
<feature type="region of interest" description="Disordered" evidence="1">
    <location>
        <begin position="89"/>
        <end position="109"/>
    </location>
</feature>
<dbReference type="AlphaFoldDB" id="A0AAE1ADF3"/>
<evidence type="ECO:0000313" key="3">
    <source>
        <dbReference type="Proteomes" id="UP001283361"/>
    </source>
</evidence>
<evidence type="ECO:0000256" key="1">
    <source>
        <dbReference type="SAM" id="MobiDB-lite"/>
    </source>
</evidence>
<name>A0AAE1ADF3_9GAST</name>
<reference evidence="2" key="1">
    <citation type="journal article" date="2023" name="G3 (Bethesda)">
        <title>A reference genome for the long-term kleptoplast-retaining sea slug Elysia crispata morphotype clarki.</title>
        <authorList>
            <person name="Eastman K.E."/>
            <person name="Pendleton A.L."/>
            <person name="Shaikh M.A."/>
            <person name="Suttiyut T."/>
            <person name="Ogas R."/>
            <person name="Tomko P."/>
            <person name="Gavelis G."/>
            <person name="Widhalm J.R."/>
            <person name="Wisecaver J.H."/>
        </authorList>
    </citation>
    <scope>NUCLEOTIDE SEQUENCE</scope>
    <source>
        <strain evidence="2">ECLA1</strain>
    </source>
</reference>
<evidence type="ECO:0000313" key="2">
    <source>
        <dbReference type="EMBL" id="KAK3785021.1"/>
    </source>
</evidence>
<protein>
    <submittedName>
        <fullName evidence="2">Uncharacterized protein</fullName>
    </submittedName>
</protein>
<proteinExistence type="predicted"/>
<dbReference type="Proteomes" id="UP001283361">
    <property type="component" value="Unassembled WGS sequence"/>
</dbReference>